<dbReference type="SUPFAM" id="SSF52540">
    <property type="entry name" value="P-loop containing nucleoside triphosphate hydrolases"/>
    <property type="match status" value="1"/>
</dbReference>
<dbReference type="WBParaSite" id="HCON_00178410-00001">
    <property type="protein sequence ID" value="HCON_00178410-00001"/>
    <property type="gene ID" value="HCON_00178410"/>
</dbReference>
<sequence length="148" mass="16368">MDIFAGLNPDSMDDQVINILYANQEVGASDREYLRSLPALSWEARSFRVNQRTLTLTPDQRDAIRVGASRIPLVAIKAAFGTGKTLVGALIAALSAKTPKTTVILTTSTNAAVAQLTETLLWWTIFPICKWCAISRTRLRRTISRQHP</sequence>
<dbReference type="InterPro" id="IPR027417">
    <property type="entry name" value="P-loop_NTPase"/>
</dbReference>
<dbReference type="Gene3D" id="3.40.50.300">
    <property type="entry name" value="P-loop containing nucleotide triphosphate hydrolases"/>
    <property type="match status" value="1"/>
</dbReference>
<evidence type="ECO:0000313" key="1">
    <source>
        <dbReference type="Proteomes" id="UP000025227"/>
    </source>
</evidence>
<accession>A0A7I4Z3I0</accession>
<evidence type="ECO:0000313" key="2">
    <source>
        <dbReference type="WBParaSite" id="HCON_00178410-00001"/>
    </source>
</evidence>
<dbReference type="AlphaFoldDB" id="A0A7I4Z3I0"/>
<name>A0A7I4Z3I0_HAECO</name>
<organism evidence="1 2">
    <name type="scientific">Haemonchus contortus</name>
    <name type="common">Barber pole worm</name>
    <dbReference type="NCBI Taxonomy" id="6289"/>
    <lineage>
        <taxon>Eukaryota</taxon>
        <taxon>Metazoa</taxon>
        <taxon>Ecdysozoa</taxon>
        <taxon>Nematoda</taxon>
        <taxon>Chromadorea</taxon>
        <taxon>Rhabditida</taxon>
        <taxon>Rhabditina</taxon>
        <taxon>Rhabditomorpha</taxon>
        <taxon>Strongyloidea</taxon>
        <taxon>Trichostrongylidae</taxon>
        <taxon>Haemonchus</taxon>
    </lineage>
</organism>
<proteinExistence type="predicted"/>
<dbReference type="OrthoDB" id="5871526at2759"/>
<dbReference type="Proteomes" id="UP000025227">
    <property type="component" value="Unplaced"/>
</dbReference>
<keyword evidence="1" id="KW-1185">Reference proteome</keyword>
<protein>
    <submittedName>
        <fullName evidence="2">DNA helicase</fullName>
    </submittedName>
</protein>
<reference evidence="2" key="1">
    <citation type="submission" date="2020-12" db="UniProtKB">
        <authorList>
            <consortium name="WormBaseParasite"/>
        </authorList>
    </citation>
    <scope>IDENTIFICATION</scope>
    <source>
        <strain evidence="2">MHco3</strain>
    </source>
</reference>